<dbReference type="InterPro" id="IPR029063">
    <property type="entry name" value="SAM-dependent_MTases_sf"/>
</dbReference>
<dbReference type="PANTHER" id="PTHR43667">
    <property type="entry name" value="CYCLOPROPANE-FATTY-ACYL-PHOSPHOLIPID SYNTHASE"/>
    <property type="match status" value="1"/>
</dbReference>
<protein>
    <submittedName>
        <fullName evidence="6">Cyclopropane-fatty-acyl-phospholipid synthase Cfa</fullName>
        <ecNumber evidence="6">2.1.1.79</ecNumber>
    </submittedName>
</protein>
<organism evidence="6 7">
    <name type="scientific">Afipia carboxidovorans (strain ATCC 49405 / DSM 1227 / KCTC 32145 / OM5)</name>
    <name type="common">Oligotropha carboxidovorans</name>
    <dbReference type="NCBI Taxonomy" id="504832"/>
    <lineage>
        <taxon>Bacteria</taxon>
        <taxon>Pseudomonadati</taxon>
        <taxon>Pseudomonadota</taxon>
        <taxon>Alphaproteobacteria</taxon>
        <taxon>Hyphomicrobiales</taxon>
        <taxon>Nitrobacteraceae</taxon>
        <taxon>Afipia</taxon>
    </lineage>
</organism>
<evidence type="ECO:0000256" key="2">
    <source>
        <dbReference type="ARBA" id="ARBA00022603"/>
    </source>
</evidence>
<dbReference type="PIRSF" id="PIRSF003085">
    <property type="entry name" value="CMAS"/>
    <property type="match status" value="1"/>
</dbReference>
<evidence type="ECO:0000256" key="1">
    <source>
        <dbReference type="ARBA" id="ARBA00010815"/>
    </source>
</evidence>
<dbReference type="GO" id="GO:0008610">
    <property type="term" value="P:lipid biosynthetic process"/>
    <property type="evidence" value="ECO:0007669"/>
    <property type="project" value="InterPro"/>
</dbReference>
<evidence type="ECO:0000313" key="7">
    <source>
        <dbReference type="Proteomes" id="UP000007730"/>
    </source>
</evidence>
<comment type="similarity">
    <text evidence="1">Belongs to the CFA/CMAS family.</text>
</comment>
<evidence type="ECO:0000256" key="5">
    <source>
        <dbReference type="ARBA" id="ARBA00023098"/>
    </source>
</evidence>
<dbReference type="KEGG" id="oca:OCAR_6376"/>
<dbReference type="RefSeq" id="WP_012563515.1">
    <property type="nucleotide sequence ID" value="NC_011386.1"/>
</dbReference>
<keyword evidence="7" id="KW-1185">Reference proteome</keyword>
<evidence type="ECO:0000256" key="3">
    <source>
        <dbReference type="ARBA" id="ARBA00022679"/>
    </source>
</evidence>
<gene>
    <name evidence="6" type="primary">cfa</name>
    <name evidence="6" type="ordered locus">OCA5_c16690</name>
</gene>
<dbReference type="CDD" id="cd02440">
    <property type="entry name" value="AdoMet_MTases"/>
    <property type="match status" value="1"/>
</dbReference>
<dbReference type="AlphaFoldDB" id="B6JGW8"/>
<sequence length="416" mass="47560">MSSLLKSALRRFFRFGSITFITAAGDSFTCGDGTGTPVTVRFTTASAQRRLLLDPEMAFGEIYMDGELVIEQGSITDVLAVALAQPYDLPRLAKLLHWQRYLVRRWHQFNPMGLAKRRIQSHYDLDSRLYSLFLDSDRQYSCAYFERPDMTLDEAQLAKRRHVTAKLLVKPDQRVLDIGSGWGGLGLYIAEIAGGMVTGVTLSNEQFEMSNQRAKAKGLAQRARFLLEDYRKIPGPFDRIVSVGMFEHVGIDHYHTYFRRCAELLTDDGVMVLHAIGRSEGPDITNPWIAKYIFPGGYIPALSEVLPAIERAGLLVDDIEILRLHYAETLKAWHERFLARQDEAAQIYDERFVRMWRFYLASSEMSFRKQNMMVFQIQISKRQGVVPITRDYIAQEEQRLRVIEASKGTPLQQAGE</sequence>
<keyword evidence="2 6" id="KW-0489">Methyltransferase</keyword>
<proteinExistence type="inferred from homology"/>
<dbReference type="SUPFAM" id="SSF53335">
    <property type="entry name" value="S-adenosyl-L-methionine-dependent methyltransferases"/>
    <property type="match status" value="1"/>
</dbReference>
<reference evidence="6 7" key="1">
    <citation type="journal article" date="2011" name="J. Bacteriol.">
        <title>Complete genome sequences of the chemolithoautotrophic Oligotropha carboxidovorans strains OM4 and OM5.</title>
        <authorList>
            <person name="Volland S."/>
            <person name="Rachinger M."/>
            <person name="Strittmatter A."/>
            <person name="Daniel R."/>
            <person name="Gottschalk G."/>
            <person name="Meyer O."/>
        </authorList>
    </citation>
    <scope>NUCLEOTIDE SEQUENCE [LARGE SCALE GENOMIC DNA]</scope>
    <source>
        <strain evidence="7">ATCC 49405 / DSM 1227 / KCTC 32145 / OM5</strain>
    </source>
</reference>
<dbReference type="KEGG" id="ocg:OCA5_c16690"/>
<dbReference type="eggNOG" id="COG2230">
    <property type="taxonomic scope" value="Bacteria"/>
</dbReference>
<dbReference type="HOGENOM" id="CLU_026434_6_1_5"/>
<accession>B6JGW8</accession>
<evidence type="ECO:0000256" key="4">
    <source>
        <dbReference type="ARBA" id="ARBA00022691"/>
    </source>
</evidence>
<dbReference type="OrthoDB" id="9782855at2"/>
<dbReference type="EC" id="2.1.1.79" evidence="6"/>
<dbReference type="Gene3D" id="3.40.50.150">
    <property type="entry name" value="Vaccinia Virus protein VP39"/>
    <property type="match status" value="1"/>
</dbReference>
<keyword evidence="5" id="KW-0443">Lipid metabolism</keyword>
<dbReference type="PATRIC" id="fig|504832.7.peg.1780"/>
<dbReference type="STRING" id="504832.OCA5_c16690"/>
<dbReference type="InterPro" id="IPR050723">
    <property type="entry name" value="CFA/CMAS"/>
</dbReference>
<dbReference type="GO" id="GO:0032259">
    <property type="term" value="P:methylation"/>
    <property type="evidence" value="ECO:0007669"/>
    <property type="project" value="UniProtKB-KW"/>
</dbReference>
<dbReference type="PANTHER" id="PTHR43667:SF1">
    <property type="entry name" value="CYCLOPROPANE-FATTY-ACYL-PHOSPHOLIPID SYNTHASE"/>
    <property type="match status" value="1"/>
</dbReference>
<name>B6JGW8_AFIC5</name>
<keyword evidence="3 6" id="KW-0808">Transferase</keyword>
<keyword evidence="4" id="KW-0949">S-adenosyl-L-methionine</keyword>
<dbReference type="EMBL" id="CP002826">
    <property type="protein sequence ID" value="AEI06383.1"/>
    <property type="molecule type" value="Genomic_DNA"/>
</dbReference>
<evidence type="ECO:0000313" key="6">
    <source>
        <dbReference type="EMBL" id="AEI06383.1"/>
    </source>
</evidence>
<dbReference type="InterPro" id="IPR003333">
    <property type="entry name" value="CMAS"/>
</dbReference>
<dbReference type="Proteomes" id="UP000007730">
    <property type="component" value="Chromosome"/>
</dbReference>
<dbReference type="GO" id="GO:0008825">
    <property type="term" value="F:cyclopropane-fatty-acyl-phospholipid synthase activity"/>
    <property type="evidence" value="ECO:0007669"/>
    <property type="project" value="UniProtKB-EC"/>
</dbReference>
<dbReference type="Pfam" id="PF02353">
    <property type="entry name" value="CMAS"/>
    <property type="match status" value="1"/>
</dbReference>